<sequence>MTRHTGGLERAERALRVAIAAVFLIAAGMKLAALDFEVAAFARFGYAPWFMVAIGAGQLAGAALLLTRRFAGAGALLLAAIMVGAVVSHLRAHDPLAMAVPASLLLVLLLGIAYARRRDWLGGMRAAGLRP</sequence>
<evidence type="ECO:0000256" key="4">
    <source>
        <dbReference type="ARBA" id="ARBA00023136"/>
    </source>
</evidence>
<evidence type="ECO:0000256" key="2">
    <source>
        <dbReference type="ARBA" id="ARBA00022692"/>
    </source>
</evidence>
<organism evidence="6 7">
    <name type="scientific">Methylobacterium isbiliense</name>
    <dbReference type="NCBI Taxonomy" id="315478"/>
    <lineage>
        <taxon>Bacteria</taxon>
        <taxon>Pseudomonadati</taxon>
        <taxon>Pseudomonadota</taxon>
        <taxon>Alphaproteobacteria</taxon>
        <taxon>Hyphomicrobiales</taxon>
        <taxon>Methylobacteriaceae</taxon>
        <taxon>Methylobacterium</taxon>
    </lineage>
</organism>
<dbReference type="RefSeq" id="WP_238235033.1">
    <property type="nucleotide sequence ID" value="NZ_BPQQ01000022.1"/>
</dbReference>
<gene>
    <name evidence="6" type="ORF">GMJLKIPL_2069</name>
</gene>
<keyword evidence="4 5" id="KW-0472">Membrane</keyword>
<evidence type="ECO:0000256" key="5">
    <source>
        <dbReference type="SAM" id="Phobius"/>
    </source>
</evidence>
<evidence type="ECO:0000256" key="1">
    <source>
        <dbReference type="ARBA" id="ARBA00004141"/>
    </source>
</evidence>
<feature type="transmembrane region" description="Helical" evidence="5">
    <location>
        <begin position="96"/>
        <end position="115"/>
    </location>
</feature>
<keyword evidence="2 5" id="KW-0812">Transmembrane</keyword>
<feature type="transmembrane region" description="Helical" evidence="5">
    <location>
        <begin position="46"/>
        <end position="66"/>
    </location>
</feature>
<keyword evidence="7" id="KW-1185">Reference proteome</keyword>
<reference evidence="6" key="2">
    <citation type="submission" date="2021-08" db="EMBL/GenBank/DDBJ databases">
        <authorList>
            <person name="Tani A."/>
            <person name="Ola A."/>
            <person name="Ogura Y."/>
            <person name="Katsura K."/>
            <person name="Hayashi T."/>
        </authorList>
    </citation>
    <scope>NUCLEOTIDE SEQUENCE</scope>
    <source>
        <strain evidence="6">DSM 17168</strain>
    </source>
</reference>
<protein>
    <recommendedName>
        <fullName evidence="8">DoxX family protein</fullName>
    </recommendedName>
</protein>
<dbReference type="EMBL" id="BPQQ01000022">
    <property type="protein sequence ID" value="GJE00151.1"/>
    <property type="molecule type" value="Genomic_DNA"/>
</dbReference>
<evidence type="ECO:0000313" key="6">
    <source>
        <dbReference type="EMBL" id="GJE00151.1"/>
    </source>
</evidence>
<keyword evidence="3 5" id="KW-1133">Transmembrane helix</keyword>
<evidence type="ECO:0000313" key="7">
    <source>
        <dbReference type="Proteomes" id="UP001055153"/>
    </source>
</evidence>
<reference evidence="6" key="1">
    <citation type="journal article" date="2021" name="Front. Microbiol.">
        <title>Comprehensive Comparative Genomics and Phenotyping of Methylobacterium Species.</title>
        <authorList>
            <person name="Alessa O."/>
            <person name="Ogura Y."/>
            <person name="Fujitani Y."/>
            <person name="Takami H."/>
            <person name="Hayashi T."/>
            <person name="Sahin N."/>
            <person name="Tani A."/>
        </authorList>
    </citation>
    <scope>NUCLEOTIDE SEQUENCE</scope>
    <source>
        <strain evidence="6">DSM 17168</strain>
    </source>
</reference>
<dbReference type="InterPro" id="IPR032808">
    <property type="entry name" value="DoxX"/>
</dbReference>
<evidence type="ECO:0008006" key="8">
    <source>
        <dbReference type="Google" id="ProtNLM"/>
    </source>
</evidence>
<accession>A0ABQ4SCG2</accession>
<proteinExistence type="predicted"/>
<comment type="subcellular location">
    <subcellularLocation>
        <location evidence="1">Membrane</location>
        <topology evidence="1">Multi-pass membrane protein</topology>
    </subcellularLocation>
</comment>
<evidence type="ECO:0000256" key="3">
    <source>
        <dbReference type="ARBA" id="ARBA00022989"/>
    </source>
</evidence>
<name>A0ABQ4SCG2_9HYPH</name>
<comment type="caution">
    <text evidence="6">The sequence shown here is derived from an EMBL/GenBank/DDBJ whole genome shotgun (WGS) entry which is preliminary data.</text>
</comment>
<feature type="transmembrane region" description="Helical" evidence="5">
    <location>
        <begin position="73"/>
        <end position="90"/>
    </location>
</feature>
<dbReference type="Pfam" id="PF13564">
    <property type="entry name" value="DoxX_2"/>
    <property type="match status" value="1"/>
</dbReference>
<feature type="transmembrane region" description="Helical" evidence="5">
    <location>
        <begin position="14"/>
        <end position="34"/>
    </location>
</feature>
<dbReference type="Proteomes" id="UP001055153">
    <property type="component" value="Unassembled WGS sequence"/>
</dbReference>